<dbReference type="RefSeq" id="WP_085639720.1">
    <property type="nucleotide sequence ID" value="NZ_CABJFA010000008.1"/>
</dbReference>
<gene>
    <name evidence="1" type="ORF">B9D04_09705</name>
</gene>
<accession>A0A1X4JJB1</accession>
<reference evidence="1 2" key="1">
    <citation type="submission" date="2017-04" db="EMBL/GenBank/DDBJ databases">
        <title>The genome sequence of Weissella cibaria isolated from wild Drosophila.</title>
        <authorList>
            <person name="Ricks N.J."/>
            <person name="Carroll C."/>
            <person name="Walters A."/>
            <person name="Newell P.D."/>
            <person name="Chaston J.M."/>
        </authorList>
    </citation>
    <scope>NUCLEOTIDE SEQUENCE [LARGE SCALE GENOMIC DNA]</scope>
    <source>
        <strain evidence="1 2">DmW_103</strain>
    </source>
</reference>
<dbReference type="EMBL" id="NDXJ01000015">
    <property type="protein sequence ID" value="OSP88856.1"/>
    <property type="molecule type" value="Genomic_DNA"/>
</dbReference>
<dbReference type="Proteomes" id="UP000193588">
    <property type="component" value="Unassembled WGS sequence"/>
</dbReference>
<evidence type="ECO:0000313" key="1">
    <source>
        <dbReference type="EMBL" id="OSP88856.1"/>
    </source>
</evidence>
<protein>
    <submittedName>
        <fullName evidence="1">Uncharacterized protein</fullName>
    </submittedName>
</protein>
<name>A0A1X4JJB1_9LACO</name>
<sequence>MEIVSRFLLLLYATLMFIAITVEMRHEQDVNRVYIALVLIFSLVTAWASIFNSVITFAVVGAVGVVGFQLLAIYVGIDAGNFHLKHHLVRLIISLMLLGFLWQIFISR</sequence>
<proteinExistence type="predicted"/>
<comment type="caution">
    <text evidence="1">The sequence shown here is derived from an EMBL/GenBank/DDBJ whole genome shotgun (WGS) entry which is preliminary data.</text>
</comment>
<evidence type="ECO:0000313" key="2">
    <source>
        <dbReference type="Proteomes" id="UP000193588"/>
    </source>
</evidence>
<dbReference type="AlphaFoldDB" id="A0A1X4JJB1"/>
<organism evidence="1 2">
    <name type="scientific">Weissella cibaria</name>
    <dbReference type="NCBI Taxonomy" id="137591"/>
    <lineage>
        <taxon>Bacteria</taxon>
        <taxon>Bacillati</taxon>
        <taxon>Bacillota</taxon>
        <taxon>Bacilli</taxon>
        <taxon>Lactobacillales</taxon>
        <taxon>Lactobacillaceae</taxon>
        <taxon>Weissella</taxon>
    </lineage>
</organism>